<name>A0AC61S751_9BACT</name>
<gene>
    <name evidence="1" type="ORF">E5990_03570</name>
</gene>
<proteinExistence type="predicted"/>
<keyword evidence="2" id="KW-1185">Reference proteome</keyword>
<comment type="caution">
    <text evidence="1">The sequence shown here is derived from an EMBL/GenBank/DDBJ whole genome shotgun (WGS) entry which is preliminary data.</text>
</comment>
<protein>
    <submittedName>
        <fullName evidence="1">RNA methyltransferase</fullName>
    </submittedName>
</protein>
<dbReference type="EMBL" id="SSTG01000025">
    <property type="protein sequence ID" value="THG54255.1"/>
    <property type="molecule type" value="Genomic_DNA"/>
</dbReference>
<organism evidence="1 2">
    <name type="scientific">Muribaculum caecicola</name>
    <dbReference type="NCBI Taxonomy" id="3038144"/>
    <lineage>
        <taxon>Bacteria</taxon>
        <taxon>Pseudomonadati</taxon>
        <taxon>Bacteroidota</taxon>
        <taxon>Bacteroidia</taxon>
        <taxon>Bacteroidales</taxon>
        <taxon>Muribaculaceae</taxon>
        <taxon>Muribaculum</taxon>
    </lineage>
</organism>
<keyword evidence="1" id="KW-0808">Transferase</keyword>
<reference evidence="1" key="1">
    <citation type="submission" date="2019-04" db="EMBL/GenBank/DDBJ databases">
        <title>Microbes associate with the intestines of laboratory mice.</title>
        <authorList>
            <person name="Navarre W."/>
            <person name="Wong E."/>
            <person name="Huang K.C."/>
            <person name="Tropini C."/>
            <person name="Ng K."/>
            <person name="Yu B."/>
        </authorList>
    </citation>
    <scope>NUCLEOTIDE SEQUENCE</scope>
    <source>
        <strain evidence="1">NM86_A22</strain>
    </source>
</reference>
<evidence type="ECO:0000313" key="1">
    <source>
        <dbReference type="EMBL" id="THG54255.1"/>
    </source>
</evidence>
<keyword evidence="1" id="KW-0489">Methyltransferase</keyword>
<sequence length="255" mass="27769">MFQDLTSATRKLVASLGNARQRRATGLFTAEGTKCIADTINNFECRMLLATHAWLKEHAALIPRNTCVIKATNADLERMTQLTTATDAIAVYSLPEPPKPADASKQLVLALDRVQDPGNLGTIIRVADWFGIKQVVCSPETADAYSPKVIQATMGAIARVRPLYMPLTEYIAINHGNGVFGTFLDGQNIYETNLSPTGIIIMGNEGRGISDEVAKMVNRRLLIPSYPPGQPTSESLNVATATAITLSEFRRRPIL</sequence>
<dbReference type="Proteomes" id="UP000305401">
    <property type="component" value="Unassembled WGS sequence"/>
</dbReference>
<evidence type="ECO:0000313" key="2">
    <source>
        <dbReference type="Proteomes" id="UP000305401"/>
    </source>
</evidence>
<accession>A0AC61S751</accession>